<dbReference type="EMBL" id="JAKWBL010000003">
    <property type="protein sequence ID" value="MCH5599129.1"/>
    <property type="molecule type" value="Genomic_DNA"/>
</dbReference>
<evidence type="ECO:0000313" key="1">
    <source>
        <dbReference type="EMBL" id="MCH5599129.1"/>
    </source>
</evidence>
<name>A0ABS9SL68_9BACT</name>
<dbReference type="Proteomes" id="UP001202248">
    <property type="component" value="Unassembled WGS sequence"/>
</dbReference>
<dbReference type="SUPFAM" id="SSF56935">
    <property type="entry name" value="Porins"/>
    <property type="match status" value="1"/>
</dbReference>
<dbReference type="RefSeq" id="WP_240830806.1">
    <property type="nucleotide sequence ID" value="NZ_JAKWBL010000003.1"/>
</dbReference>
<accession>A0ABS9SL68</accession>
<evidence type="ECO:0008006" key="3">
    <source>
        <dbReference type="Google" id="ProtNLM"/>
    </source>
</evidence>
<keyword evidence="2" id="KW-1185">Reference proteome</keyword>
<comment type="caution">
    <text evidence="1">The sequence shown here is derived from an EMBL/GenBank/DDBJ whole genome shotgun (WGS) entry which is preliminary data.</text>
</comment>
<organism evidence="1 2">
    <name type="scientific">Niabella ginsengisoli</name>
    <dbReference type="NCBI Taxonomy" id="522298"/>
    <lineage>
        <taxon>Bacteria</taxon>
        <taxon>Pseudomonadati</taxon>
        <taxon>Bacteroidota</taxon>
        <taxon>Chitinophagia</taxon>
        <taxon>Chitinophagales</taxon>
        <taxon>Chitinophagaceae</taxon>
        <taxon>Niabella</taxon>
    </lineage>
</organism>
<gene>
    <name evidence="1" type="ORF">MKP09_15045</name>
</gene>
<proteinExistence type="predicted"/>
<evidence type="ECO:0000313" key="2">
    <source>
        <dbReference type="Proteomes" id="UP001202248"/>
    </source>
</evidence>
<reference evidence="1 2" key="1">
    <citation type="submission" date="2022-02" db="EMBL/GenBank/DDBJ databases">
        <authorList>
            <person name="Min J."/>
        </authorList>
    </citation>
    <scope>NUCLEOTIDE SEQUENCE [LARGE SCALE GENOMIC DNA]</scope>
    <source>
        <strain evidence="1 2">GR10-1</strain>
    </source>
</reference>
<protein>
    <recommendedName>
        <fullName evidence="3">SusC/RagA family TonB-linked outer membrane protein</fullName>
    </recommendedName>
</protein>
<sequence length="235" mass="26834">MGQPVNRYWGYLAERLFVDDIEAANSPIQSFSNNGRLPQGGDIKYKDLNEDGRIDYLDQTFIGYPTVPEIVYGFGLSSGYKGFDLSAFFQGQARVSFFVDPQRVSPFIQSPDPYIYGNTQVIKEFADDHWTEANQNTYATYPRLGVSRNVIENNLQNSTWWLRNGAFLRIKSLELGYTIPANFTKRAWISNARIYLNGLNLFTWSAFKTWDPEQGGNGFAYPIQKVFNIGININL</sequence>